<sequence length="171" mass="19016">MSSPNVATWTIWTYLVVLNVSSYYIMTGDLVKSFVGIISAIAVLLTFLISLVFGKFSRPKNIQLLMLAIGLVAGLVWWICRSATYANLIMQGCLVISFIPMFIELWGNPNKETPLSWFLWAAAYGMAVAAVLLRWNGNVVDIIFPLRSAVFHAAVGFLAMRKPRPIISQTI</sequence>
<keyword evidence="1" id="KW-0812">Transmembrane</keyword>
<accession>A0A1G2LWJ4</accession>
<feature type="transmembrane region" description="Helical" evidence="1">
    <location>
        <begin position="7"/>
        <end position="27"/>
    </location>
</feature>
<keyword evidence="1" id="KW-1133">Transmembrane helix</keyword>
<feature type="transmembrane region" description="Helical" evidence="1">
    <location>
        <begin position="85"/>
        <end position="103"/>
    </location>
</feature>
<protein>
    <submittedName>
        <fullName evidence="2">Uncharacterized protein</fullName>
    </submittedName>
</protein>
<proteinExistence type="predicted"/>
<feature type="transmembrane region" description="Helical" evidence="1">
    <location>
        <begin position="115"/>
        <end position="136"/>
    </location>
</feature>
<name>A0A1G2LWJ4_9BACT</name>
<comment type="caution">
    <text evidence="2">The sequence shown here is derived from an EMBL/GenBank/DDBJ whole genome shotgun (WGS) entry which is preliminary data.</text>
</comment>
<dbReference type="AlphaFoldDB" id="A0A1G2LWJ4"/>
<gene>
    <name evidence="2" type="ORF">A3A10_01245</name>
</gene>
<dbReference type="EMBL" id="MHRA01000009">
    <property type="protein sequence ID" value="OHA15874.1"/>
    <property type="molecule type" value="Genomic_DNA"/>
</dbReference>
<organism evidence="2 3">
    <name type="scientific">Candidatus Tagabacteria bacterium RIFCSPLOWO2_01_FULL_42_9</name>
    <dbReference type="NCBI Taxonomy" id="1802296"/>
    <lineage>
        <taxon>Bacteria</taxon>
        <taxon>Candidatus Tagaibacteriota</taxon>
    </lineage>
</organism>
<feature type="transmembrane region" description="Helical" evidence="1">
    <location>
        <begin position="61"/>
        <end position="79"/>
    </location>
</feature>
<feature type="transmembrane region" description="Helical" evidence="1">
    <location>
        <begin position="33"/>
        <end position="54"/>
    </location>
</feature>
<keyword evidence="1" id="KW-0472">Membrane</keyword>
<reference evidence="2 3" key="1">
    <citation type="journal article" date="2016" name="Nat. Commun.">
        <title>Thousands of microbial genomes shed light on interconnected biogeochemical processes in an aquifer system.</title>
        <authorList>
            <person name="Anantharaman K."/>
            <person name="Brown C.T."/>
            <person name="Hug L.A."/>
            <person name="Sharon I."/>
            <person name="Castelle C.J."/>
            <person name="Probst A.J."/>
            <person name="Thomas B.C."/>
            <person name="Singh A."/>
            <person name="Wilkins M.J."/>
            <person name="Karaoz U."/>
            <person name="Brodie E.L."/>
            <person name="Williams K.H."/>
            <person name="Hubbard S.S."/>
            <person name="Banfield J.F."/>
        </authorList>
    </citation>
    <scope>NUCLEOTIDE SEQUENCE [LARGE SCALE GENOMIC DNA]</scope>
</reference>
<evidence type="ECO:0000256" key="1">
    <source>
        <dbReference type="SAM" id="Phobius"/>
    </source>
</evidence>
<evidence type="ECO:0000313" key="3">
    <source>
        <dbReference type="Proteomes" id="UP000178116"/>
    </source>
</evidence>
<dbReference type="Proteomes" id="UP000178116">
    <property type="component" value="Unassembled WGS sequence"/>
</dbReference>
<evidence type="ECO:0000313" key="2">
    <source>
        <dbReference type="EMBL" id="OHA15874.1"/>
    </source>
</evidence>